<dbReference type="Pfam" id="PF07715">
    <property type="entry name" value="Plug"/>
    <property type="match status" value="1"/>
</dbReference>
<dbReference type="InterPro" id="IPR012910">
    <property type="entry name" value="Plug_dom"/>
</dbReference>
<evidence type="ECO:0000256" key="4">
    <source>
        <dbReference type="ARBA" id="ARBA00022692"/>
    </source>
</evidence>
<dbReference type="PANTHER" id="PTHR30069:SF29">
    <property type="entry name" value="HEMOGLOBIN AND HEMOGLOBIN-HAPTOGLOBIN-BINDING PROTEIN 1-RELATED"/>
    <property type="match status" value="1"/>
</dbReference>
<protein>
    <submittedName>
        <fullName evidence="14">Iron complex outermembrane receptor protein</fullName>
    </submittedName>
</protein>
<evidence type="ECO:0000256" key="2">
    <source>
        <dbReference type="ARBA" id="ARBA00022448"/>
    </source>
</evidence>
<dbReference type="EMBL" id="REFR01000011">
    <property type="protein sequence ID" value="RMB07701.1"/>
    <property type="molecule type" value="Genomic_DNA"/>
</dbReference>
<evidence type="ECO:0000256" key="10">
    <source>
        <dbReference type="RuleBase" id="RU003357"/>
    </source>
</evidence>
<feature type="chain" id="PRO_5018054249" evidence="11">
    <location>
        <begin position="28"/>
        <end position="668"/>
    </location>
</feature>
<proteinExistence type="inferred from homology"/>
<dbReference type="SUPFAM" id="SSF56935">
    <property type="entry name" value="Porins"/>
    <property type="match status" value="1"/>
</dbReference>
<keyword evidence="9" id="KW-0998">Cell outer membrane</keyword>
<dbReference type="Proteomes" id="UP000271227">
    <property type="component" value="Unassembled WGS sequence"/>
</dbReference>
<dbReference type="GO" id="GO:0015344">
    <property type="term" value="F:siderophore uptake transmembrane transporter activity"/>
    <property type="evidence" value="ECO:0007669"/>
    <property type="project" value="TreeGrafter"/>
</dbReference>
<feature type="signal peptide" evidence="11">
    <location>
        <begin position="1"/>
        <end position="27"/>
    </location>
</feature>
<dbReference type="OrthoDB" id="9758472at2"/>
<gene>
    <name evidence="14" type="ORF">BXY39_1789</name>
</gene>
<evidence type="ECO:0000256" key="9">
    <source>
        <dbReference type="ARBA" id="ARBA00023237"/>
    </source>
</evidence>
<dbReference type="Pfam" id="PF00593">
    <property type="entry name" value="TonB_dep_Rec_b-barrel"/>
    <property type="match status" value="1"/>
</dbReference>
<feature type="domain" description="TonB-dependent receptor plug" evidence="13">
    <location>
        <begin position="59"/>
        <end position="153"/>
    </location>
</feature>
<evidence type="ECO:0000256" key="6">
    <source>
        <dbReference type="ARBA" id="ARBA00023077"/>
    </source>
</evidence>
<dbReference type="AlphaFoldDB" id="A0A3M0CCZ3"/>
<dbReference type="Gene3D" id="2.170.130.10">
    <property type="entry name" value="TonB-dependent receptor, plug domain"/>
    <property type="match status" value="1"/>
</dbReference>
<dbReference type="PANTHER" id="PTHR30069">
    <property type="entry name" value="TONB-DEPENDENT OUTER MEMBRANE RECEPTOR"/>
    <property type="match status" value="1"/>
</dbReference>
<accession>A0A3M0CCZ3</accession>
<evidence type="ECO:0000259" key="12">
    <source>
        <dbReference type="Pfam" id="PF00593"/>
    </source>
</evidence>
<evidence type="ECO:0000313" key="14">
    <source>
        <dbReference type="EMBL" id="RMB07701.1"/>
    </source>
</evidence>
<dbReference type="GO" id="GO:0009279">
    <property type="term" value="C:cell outer membrane"/>
    <property type="evidence" value="ECO:0007669"/>
    <property type="project" value="UniProtKB-SubCell"/>
</dbReference>
<dbReference type="GO" id="GO:0044718">
    <property type="term" value="P:siderophore transmembrane transport"/>
    <property type="evidence" value="ECO:0007669"/>
    <property type="project" value="TreeGrafter"/>
</dbReference>
<evidence type="ECO:0000256" key="7">
    <source>
        <dbReference type="ARBA" id="ARBA00023136"/>
    </source>
</evidence>
<comment type="subcellular location">
    <subcellularLocation>
        <location evidence="1">Cell outer membrane</location>
        <topology evidence="1">Multi-pass membrane protein</topology>
    </subcellularLocation>
</comment>
<dbReference type="InterPro" id="IPR036942">
    <property type="entry name" value="Beta-barrel_TonB_sf"/>
</dbReference>
<sequence length="668" mass="72567">MACVKRFAAFCGLHAVVWTLLLPMAMAATDGAQDDDIVTVAVRGTPAEGLSPLGTRAPIDSAAVEARAPVSVADLAILAPSAHVRTNSRGETLLFLRGSGERETAVFLDGAPLNVPWDNRVDLSALPASIVAGGAVVGGPVSTRFGARATGGALVLSTGASAERTGGQASLIGGSEDLVQLDGLAGFNIGRGHLLLAAGYVDHDGQPLADDMRLPFSQSADGPRTNTDLSMMHGFIRYEMDMGAMTVRASLLHVDSEQGVAPESDRDPEIANVRFWRYPDNRYTMGIVLVEGPVVDSVRFSATAWHQVFDQTIDSFESADFLTVEDRQEDDNSTWGLRSMLDVDIGRSILRMTVTGHVSTHRQREGTLDEIASLDREVFRERLVSGAVDWQRPLSEKLDVSLSAGFDWFAALETAGRTDTGDFFDYSLGAGLNYDLGDGWTLGLAAGRKARQPTLRELFGTALNRFLENPMLTPERTWLAETTLEWTDGPSAVRVTPYARITDNALDQRTVRQLDGPSLRQRINTPGFRLYGLEMEGRSRVAPGLDLSVRLTVQHARPRGETPVNRIAERPSVIGAFNADYRHPSGFGARAEVEHIGRAWSEDADGLLQPLGRLTRVNLTVDYRFALTPGTQGELYLRADNLGDAFFEPQRGLPAPGRWLRAGARIRF</sequence>
<evidence type="ECO:0000256" key="8">
    <source>
        <dbReference type="ARBA" id="ARBA00023170"/>
    </source>
</evidence>
<dbReference type="InterPro" id="IPR039426">
    <property type="entry name" value="TonB-dep_rcpt-like"/>
</dbReference>
<keyword evidence="8 14" id="KW-0675">Receptor</keyword>
<keyword evidence="7 10" id="KW-0472">Membrane</keyword>
<comment type="similarity">
    <text evidence="10">Belongs to the TonB-dependent receptor family.</text>
</comment>
<dbReference type="InParanoid" id="A0A3M0CCZ3"/>
<name>A0A3M0CCZ3_9PROT</name>
<reference evidence="14 15" key="1">
    <citation type="submission" date="2018-10" db="EMBL/GenBank/DDBJ databases">
        <title>Genomic Encyclopedia of Archaeal and Bacterial Type Strains, Phase II (KMG-II): from individual species to whole genera.</title>
        <authorList>
            <person name="Goeker M."/>
        </authorList>
    </citation>
    <scope>NUCLEOTIDE SEQUENCE [LARGE SCALE GENOMIC DNA]</scope>
    <source>
        <strain evidence="14 15">DSM 25217</strain>
    </source>
</reference>
<comment type="caution">
    <text evidence="14">The sequence shown here is derived from an EMBL/GenBank/DDBJ whole genome shotgun (WGS) entry which is preliminary data.</text>
</comment>
<evidence type="ECO:0000256" key="3">
    <source>
        <dbReference type="ARBA" id="ARBA00022452"/>
    </source>
</evidence>
<evidence type="ECO:0000256" key="1">
    <source>
        <dbReference type="ARBA" id="ARBA00004571"/>
    </source>
</evidence>
<feature type="domain" description="TonB-dependent receptor-like beta-barrel" evidence="12">
    <location>
        <begin position="300"/>
        <end position="642"/>
    </location>
</feature>
<dbReference type="InterPro" id="IPR000531">
    <property type="entry name" value="Beta-barrel_TonB"/>
</dbReference>
<keyword evidence="5 11" id="KW-0732">Signal</keyword>
<organism evidence="14 15">
    <name type="scientific">Eilatimonas milleporae</name>
    <dbReference type="NCBI Taxonomy" id="911205"/>
    <lineage>
        <taxon>Bacteria</taxon>
        <taxon>Pseudomonadati</taxon>
        <taxon>Pseudomonadota</taxon>
        <taxon>Alphaproteobacteria</taxon>
        <taxon>Kordiimonadales</taxon>
        <taxon>Kordiimonadaceae</taxon>
        <taxon>Eilatimonas</taxon>
    </lineage>
</organism>
<keyword evidence="2" id="KW-0813">Transport</keyword>
<evidence type="ECO:0000259" key="13">
    <source>
        <dbReference type="Pfam" id="PF07715"/>
    </source>
</evidence>
<dbReference type="InterPro" id="IPR037066">
    <property type="entry name" value="Plug_dom_sf"/>
</dbReference>
<keyword evidence="15" id="KW-1185">Reference proteome</keyword>
<evidence type="ECO:0000313" key="15">
    <source>
        <dbReference type="Proteomes" id="UP000271227"/>
    </source>
</evidence>
<dbReference type="Gene3D" id="2.40.170.20">
    <property type="entry name" value="TonB-dependent receptor, beta-barrel domain"/>
    <property type="match status" value="1"/>
</dbReference>
<keyword evidence="6 10" id="KW-0798">TonB box</keyword>
<evidence type="ECO:0000256" key="11">
    <source>
        <dbReference type="SAM" id="SignalP"/>
    </source>
</evidence>
<keyword evidence="4" id="KW-0812">Transmembrane</keyword>
<keyword evidence="3" id="KW-1134">Transmembrane beta strand</keyword>
<evidence type="ECO:0000256" key="5">
    <source>
        <dbReference type="ARBA" id="ARBA00022729"/>
    </source>
</evidence>